<accession>A0A644VL75</accession>
<reference evidence="3" key="1">
    <citation type="submission" date="2019-08" db="EMBL/GenBank/DDBJ databases">
        <authorList>
            <person name="Kucharzyk K."/>
            <person name="Murdoch R.W."/>
            <person name="Higgins S."/>
            <person name="Loffler F."/>
        </authorList>
    </citation>
    <scope>NUCLEOTIDE SEQUENCE</scope>
</reference>
<name>A0A644VL75_9ZZZZ</name>
<evidence type="ECO:0000313" key="3">
    <source>
        <dbReference type="EMBL" id="MPL91392.1"/>
    </source>
</evidence>
<dbReference type="GO" id="GO:0051276">
    <property type="term" value="P:chromosome organization"/>
    <property type="evidence" value="ECO:0007669"/>
    <property type="project" value="InterPro"/>
</dbReference>
<evidence type="ECO:0000256" key="1">
    <source>
        <dbReference type="ARBA" id="ARBA00022612"/>
    </source>
</evidence>
<protein>
    <recommendedName>
        <fullName evidence="4">Terminase small subunit</fullName>
    </recommendedName>
</protein>
<evidence type="ECO:0008006" key="4">
    <source>
        <dbReference type="Google" id="ProtNLM"/>
    </source>
</evidence>
<dbReference type="EMBL" id="VSSQ01000328">
    <property type="protein sequence ID" value="MPL91392.1"/>
    <property type="molecule type" value="Genomic_DNA"/>
</dbReference>
<comment type="caution">
    <text evidence="3">The sequence shown here is derived from an EMBL/GenBank/DDBJ whole genome shotgun (WGS) entry which is preliminary data.</text>
</comment>
<proteinExistence type="predicted"/>
<dbReference type="InterPro" id="IPR005335">
    <property type="entry name" value="Terminase_ssu"/>
</dbReference>
<organism evidence="3">
    <name type="scientific">bioreactor metagenome</name>
    <dbReference type="NCBI Taxonomy" id="1076179"/>
    <lineage>
        <taxon>unclassified sequences</taxon>
        <taxon>metagenomes</taxon>
        <taxon>ecological metagenomes</taxon>
    </lineage>
</organism>
<dbReference type="PANTHER" id="PTHR41328">
    <property type="entry name" value="TERMINASE SMALL SUBUNIT-RELATED"/>
    <property type="match status" value="1"/>
</dbReference>
<dbReference type="Pfam" id="PF03592">
    <property type="entry name" value="Terminase_2"/>
    <property type="match status" value="1"/>
</dbReference>
<dbReference type="AlphaFoldDB" id="A0A644VL75"/>
<dbReference type="InterPro" id="IPR038713">
    <property type="entry name" value="Terminase_Gp1_N_sf"/>
</dbReference>
<evidence type="ECO:0000256" key="2">
    <source>
        <dbReference type="ARBA" id="ARBA00023219"/>
    </source>
</evidence>
<sequence length="170" mass="18581">MAKLTKKQARFVEEYLLDLNGAQAAIRAGYSPDSAKEIASETLTKPNVRRAVAQAMAERSKRTGINQDRVINELAKIAFADMRNFAEWGPRGMKLKASGLLTQEDAACVAEVSESIGNTMKKAIKLHDKKGALELLGRHLGMFKDNANDVDKDLTINIVYGRPPEGPPDG</sequence>
<gene>
    <name evidence="3" type="ORF">SDC9_37460</name>
</gene>
<dbReference type="PANTHER" id="PTHR41328:SF2">
    <property type="entry name" value="TERMINASE SMALL SUBUNIT"/>
    <property type="match status" value="1"/>
</dbReference>
<dbReference type="InterPro" id="IPR052404">
    <property type="entry name" value="SPP1-like_terminase"/>
</dbReference>
<dbReference type="Gene3D" id="1.10.10.1400">
    <property type="entry name" value="Terminase, small subunit, N-terminal DNA-binding domain, HTH motif"/>
    <property type="match status" value="1"/>
</dbReference>
<keyword evidence="1" id="KW-1188">Viral release from host cell</keyword>
<keyword evidence="2" id="KW-0231">Viral genome packaging</keyword>